<evidence type="ECO:0000313" key="5">
    <source>
        <dbReference type="Proteomes" id="UP000440578"/>
    </source>
</evidence>
<dbReference type="InterPro" id="IPR050951">
    <property type="entry name" value="Retrovirus_Pol_polyprotein"/>
</dbReference>
<dbReference type="PANTHER" id="PTHR37984:SF5">
    <property type="entry name" value="PROTEIN NYNRIN-LIKE"/>
    <property type="match status" value="1"/>
</dbReference>
<gene>
    <name evidence="4" type="primary">Chsy1_0</name>
    <name evidence="4" type="ORF">FJT64_014413</name>
</gene>
<feature type="domain" description="Integrase catalytic" evidence="3">
    <location>
        <begin position="472"/>
        <end position="593"/>
    </location>
</feature>
<keyword evidence="5" id="KW-1185">Reference proteome</keyword>
<protein>
    <recommendedName>
        <fullName evidence="1">RNA-directed DNA polymerase</fullName>
        <ecNumber evidence="1">2.7.7.49</ecNumber>
    </recommendedName>
</protein>
<dbReference type="PANTHER" id="PTHR37984">
    <property type="entry name" value="PROTEIN CBG26694"/>
    <property type="match status" value="1"/>
</dbReference>
<dbReference type="Gene3D" id="3.30.420.10">
    <property type="entry name" value="Ribonuclease H-like superfamily/Ribonuclease H"/>
    <property type="match status" value="2"/>
</dbReference>
<dbReference type="AlphaFoldDB" id="A0A6A4UZ67"/>
<dbReference type="InterPro" id="IPR001584">
    <property type="entry name" value="Integrase_cat-core"/>
</dbReference>
<reference evidence="4 5" key="1">
    <citation type="submission" date="2019-07" db="EMBL/GenBank/DDBJ databases">
        <title>Draft genome assembly of a fouling barnacle, Amphibalanus amphitrite (Darwin, 1854): The first reference genome for Thecostraca.</title>
        <authorList>
            <person name="Kim W."/>
        </authorList>
    </citation>
    <scope>NUCLEOTIDE SEQUENCE [LARGE SCALE GENOMIC DNA]</scope>
    <source>
        <strain evidence="4">SNU_AA5</strain>
        <tissue evidence="4">Soma without cirri and trophi</tissue>
    </source>
</reference>
<evidence type="ECO:0000256" key="2">
    <source>
        <dbReference type="SAM" id="MobiDB-lite"/>
    </source>
</evidence>
<dbReference type="Pfam" id="PF17921">
    <property type="entry name" value="Integrase_H2C2"/>
    <property type="match status" value="1"/>
</dbReference>
<dbReference type="PROSITE" id="PS50994">
    <property type="entry name" value="INTEGRASE"/>
    <property type="match status" value="1"/>
</dbReference>
<dbReference type="GO" id="GO:0015074">
    <property type="term" value="P:DNA integration"/>
    <property type="evidence" value="ECO:0007669"/>
    <property type="project" value="InterPro"/>
</dbReference>
<dbReference type="Pfam" id="PF23088">
    <property type="entry name" value="DUF7047"/>
    <property type="match status" value="1"/>
</dbReference>
<proteinExistence type="predicted"/>
<accession>A0A6A4UZ67</accession>
<dbReference type="GO" id="GO:0004523">
    <property type="term" value="F:RNA-DNA hybrid ribonuclease activity"/>
    <property type="evidence" value="ECO:0007669"/>
    <property type="project" value="InterPro"/>
</dbReference>
<comment type="caution">
    <text evidence="4">The sequence shown here is derived from an EMBL/GenBank/DDBJ whole genome shotgun (WGS) entry which is preliminary data.</text>
</comment>
<dbReference type="EMBL" id="VIIS01002211">
    <property type="protein sequence ID" value="KAF0287103.1"/>
    <property type="molecule type" value="Genomic_DNA"/>
</dbReference>
<dbReference type="InterPro" id="IPR002156">
    <property type="entry name" value="RNaseH_domain"/>
</dbReference>
<dbReference type="InterPro" id="IPR041588">
    <property type="entry name" value="Integrase_H2C2"/>
</dbReference>
<dbReference type="OrthoDB" id="3863715at2759"/>
<dbReference type="SUPFAM" id="SSF53098">
    <property type="entry name" value="Ribonuclease H-like"/>
    <property type="match status" value="2"/>
</dbReference>
<feature type="compositionally biased region" description="Low complexity" evidence="2">
    <location>
        <begin position="720"/>
        <end position="738"/>
    </location>
</feature>
<dbReference type="Pfam" id="PF13456">
    <property type="entry name" value="RVT_3"/>
    <property type="match status" value="1"/>
</dbReference>
<feature type="region of interest" description="Disordered" evidence="2">
    <location>
        <begin position="705"/>
        <end position="746"/>
    </location>
</feature>
<dbReference type="InterPro" id="IPR036397">
    <property type="entry name" value="RNaseH_sf"/>
</dbReference>
<dbReference type="Proteomes" id="UP000440578">
    <property type="component" value="Unassembled WGS sequence"/>
</dbReference>
<evidence type="ECO:0000256" key="1">
    <source>
        <dbReference type="ARBA" id="ARBA00012493"/>
    </source>
</evidence>
<dbReference type="InterPro" id="IPR012337">
    <property type="entry name" value="RNaseH-like_sf"/>
</dbReference>
<name>A0A6A4UZ67_AMPAM</name>
<organism evidence="4 5">
    <name type="scientific">Amphibalanus amphitrite</name>
    <name type="common">Striped barnacle</name>
    <name type="synonym">Balanus amphitrite</name>
    <dbReference type="NCBI Taxonomy" id="1232801"/>
    <lineage>
        <taxon>Eukaryota</taxon>
        <taxon>Metazoa</taxon>
        <taxon>Ecdysozoa</taxon>
        <taxon>Arthropoda</taxon>
        <taxon>Crustacea</taxon>
        <taxon>Multicrustacea</taxon>
        <taxon>Cirripedia</taxon>
        <taxon>Thoracica</taxon>
        <taxon>Thoracicalcarea</taxon>
        <taxon>Balanomorpha</taxon>
        <taxon>Balanoidea</taxon>
        <taxon>Balanidae</taxon>
        <taxon>Amphibalaninae</taxon>
        <taxon>Amphibalanus</taxon>
    </lineage>
</organism>
<evidence type="ECO:0000259" key="3">
    <source>
        <dbReference type="PROSITE" id="PS50994"/>
    </source>
</evidence>
<dbReference type="GO" id="GO:0003676">
    <property type="term" value="F:nucleic acid binding"/>
    <property type="evidence" value="ECO:0007669"/>
    <property type="project" value="InterPro"/>
</dbReference>
<dbReference type="EC" id="2.7.7.49" evidence="1"/>
<sequence length="818" mass="88882">MSQESAVASSALDMRLIPEFDGGNASVEEWLDKTELVCQLRGVSDIQTVVPLRLTGGAFSVYQQLKPEEKLQYSAVKAALLRAFAVDKFQAYEEFTARRLRVGESVDVYLADLRRLASLFGGLGDTALMCGFVAGLPDAARHTLRAGCRMESLTLAELVERARALMAENAVAAAAAAAAPARSRHTPASSRCYRCGRAATAWLKRRVNSLTRGWDDVTHDAALREQLKHVAERLASEDPARGQWCVTGHRAVLWTDASSIAAGVVLESEGGDVIEDACWLRRDEATHINMAELDAAVRGINLALAWDMKTIELKTDSATVHRWVSDALSGRARLRTKAHGEMLIRRRVDVIRQLVAELGISLTVSLVRSSQNRSDTLTRVPSLWLRQDSQPADQRPSDGQPVAAAAVVGSEVGDGGGAVTVDFRQAVTDVHVRAGHPGVRRTLYFARRDVSSSISRKVVREVVTACDVCRAVDPAPVTWRHGSLAVEGTWDRLAIDVTHYGGQSYLSVIDCGPSRFCVWRLLRRSDAATVTSELEQVFAERGAPAELLADNDTAFRSRQFAAFAARWGVLLRFRAVHRPSGNSIVERNHRSVKVIAARKKCGIGEAVHLYNITPRDGGTAAEAPANGIYRYPVRDAVRQRATAGASEEAVIGRPPARREGDFQVGDAVWRSLRRMNVHWAGCVTSTLLGVYIGMQLFALLQGAGPPPPPAVRRQEEGTARHAASLRAARAAAAPRTTAAPPPPPPGPDLLFVGVMTADKFLDSRAVAVYDTWGQTVPGSLEFFTSETSGGPAGQCVAGNRRRWGQQRYRRGRGKLRGL</sequence>
<dbReference type="Pfam" id="PF00665">
    <property type="entry name" value="rve"/>
    <property type="match status" value="1"/>
</dbReference>
<dbReference type="GO" id="GO:0003964">
    <property type="term" value="F:RNA-directed DNA polymerase activity"/>
    <property type="evidence" value="ECO:0007669"/>
    <property type="project" value="UniProtKB-EC"/>
</dbReference>
<dbReference type="Gene3D" id="3.90.550.50">
    <property type="match status" value="1"/>
</dbReference>
<dbReference type="InterPro" id="IPR055475">
    <property type="entry name" value="DUF7047"/>
</dbReference>
<evidence type="ECO:0000313" key="4">
    <source>
        <dbReference type="EMBL" id="KAF0287103.1"/>
    </source>
</evidence>